<evidence type="ECO:0000256" key="2">
    <source>
        <dbReference type="SAM" id="SignalP"/>
    </source>
</evidence>
<dbReference type="EMBL" id="JBEPMO010000003">
    <property type="protein sequence ID" value="MET3731121.1"/>
    <property type="molecule type" value="Genomic_DNA"/>
</dbReference>
<evidence type="ECO:0000256" key="1">
    <source>
        <dbReference type="SAM" id="Phobius"/>
    </source>
</evidence>
<gene>
    <name evidence="3" type="ORF">ABID46_000688</name>
</gene>
<keyword evidence="2" id="KW-0732">Signal</keyword>
<comment type="caution">
    <text evidence="3">The sequence shown here is derived from an EMBL/GenBank/DDBJ whole genome shotgun (WGS) entry which is preliminary data.</text>
</comment>
<keyword evidence="1" id="KW-0472">Membrane</keyword>
<dbReference type="Proteomes" id="UP001549146">
    <property type="component" value="Unassembled WGS sequence"/>
</dbReference>
<evidence type="ECO:0000313" key="4">
    <source>
        <dbReference type="Proteomes" id="UP001549146"/>
    </source>
</evidence>
<evidence type="ECO:0000313" key="3">
    <source>
        <dbReference type="EMBL" id="MET3731121.1"/>
    </source>
</evidence>
<feature type="signal peptide" evidence="2">
    <location>
        <begin position="1"/>
        <end position="20"/>
    </location>
</feature>
<name>A0ABV2LRD0_9FLAO</name>
<dbReference type="RefSeq" id="WP_354507087.1">
    <property type="nucleotide sequence ID" value="NZ_JBEPMO010000003.1"/>
</dbReference>
<keyword evidence="4" id="KW-1185">Reference proteome</keyword>
<keyword evidence="1" id="KW-0812">Transmembrane</keyword>
<keyword evidence="1" id="KW-1133">Transmembrane helix</keyword>
<accession>A0ABV2LRD0</accession>
<feature type="chain" id="PRO_5046868677" description="LPXTG-motif cell wall anchor domain-containing protein" evidence="2">
    <location>
        <begin position="21"/>
        <end position="208"/>
    </location>
</feature>
<feature type="transmembrane region" description="Helical" evidence="1">
    <location>
        <begin position="180"/>
        <end position="201"/>
    </location>
</feature>
<protein>
    <recommendedName>
        <fullName evidence="5">LPXTG-motif cell wall anchor domain-containing protein</fullName>
    </recommendedName>
</protein>
<evidence type="ECO:0008006" key="5">
    <source>
        <dbReference type="Google" id="ProtNLM"/>
    </source>
</evidence>
<sequence>MKKFYTYLILFLLFTSHSYADQPGSWEPYILESDNKEYFAFIDYADQDSAKYPWERKWQLGVFHKDSTLFWIREFNPTGYKEGNLTNDGENILMVSFWYYKKGWVVSVLNKEPKNDFFLTGNQFNIQDKYLIETTSHFLWREDYKIEDNKILITTNDGNKWEVNIPKKELSLIHSQNSSALNIILISVFLVFVSLCVFLYLRKRNFQS</sequence>
<proteinExistence type="predicted"/>
<organism evidence="3 4">
    <name type="scientific">Moheibacter stercoris</name>
    <dbReference type="NCBI Taxonomy" id="1628251"/>
    <lineage>
        <taxon>Bacteria</taxon>
        <taxon>Pseudomonadati</taxon>
        <taxon>Bacteroidota</taxon>
        <taxon>Flavobacteriia</taxon>
        <taxon>Flavobacteriales</taxon>
        <taxon>Weeksellaceae</taxon>
        <taxon>Moheibacter</taxon>
    </lineage>
</organism>
<reference evidence="3 4" key="1">
    <citation type="submission" date="2024-06" db="EMBL/GenBank/DDBJ databases">
        <title>Genomic Encyclopedia of Type Strains, Phase IV (KMG-IV): sequencing the most valuable type-strain genomes for metagenomic binning, comparative biology and taxonomic classification.</title>
        <authorList>
            <person name="Goeker M."/>
        </authorList>
    </citation>
    <scope>NUCLEOTIDE SEQUENCE [LARGE SCALE GENOMIC DNA]</scope>
    <source>
        <strain evidence="3 4">DSM 29388</strain>
    </source>
</reference>